<organism evidence="1 2">
    <name type="scientific">Artemisia annua</name>
    <name type="common">Sweet wormwood</name>
    <dbReference type="NCBI Taxonomy" id="35608"/>
    <lineage>
        <taxon>Eukaryota</taxon>
        <taxon>Viridiplantae</taxon>
        <taxon>Streptophyta</taxon>
        <taxon>Embryophyta</taxon>
        <taxon>Tracheophyta</taxon>
        <taxon>Spermatophyta</taxon>
        <taxon>Magnoliopsida</taxon>
        <taxon>eudicotyledons</taxon>
        <taxon>Gunneridae</taxon>
        <taxon>Pentapetalae</taxon>
        <taxon>asterids</taxon>
        <taxon>campanulids</taxon>
        <taxon>Asterales</taxon>
        <taxon>Asteraceae</taxon>
        <taxon>Asteroideae</taxon>
        <taxon>Anthemideae</taxon>
        <taxon>Artemisiinae</taxon>
        <taxon>Artemisia</taxon>
    </lineage>
</organism>
<proteinExistence type="predicted"/>
<protein>
    <submittedName>
        <fullName evidence="1">Uncharacterized protein</fullName>
    </submittedName>
</protein>
<comment type="caution">
    <text evidence="1">The sequence shown here is derived from an EMBL/GenBank/DDBJ whole genome shotgun (WGS) entry which is preliminary data.</text>
</comment>
<reference evidence="1 2" key="1">
    <citation type="journal article" date="2018" name="Mol. Plant">
        <title>The genome of Artemisia annua provides insight into the evolution of Asteraceae family and artemisinin biosynthesis.</title>
        <authorList>
            <person name="Shen Q."/>
            <person name="Zhang L."/>
            <person name="Liao Z."/>
            <person name="Wang S."/>
            <person name="Yan T."/>
            <person name="Shi P."/>
            <person name="Liu M."/>
            <person name="Fu X."/>
            <person name="Pan Q."/>
            <person name="Wang Y."/>
            <person name="Lv Z."/>
            <person name="Lu X."/>
            <person name="Zhang F."/>
            <person name="Jiang W."/>
            <person name="Ma Y."/>
            <person name="Chen M."/>
            <person name="Hao X."/>
            <person name="Li L."/>
            <person name="Tang Y."/>
            <person name="Lv G."/>
            <person name="Zhou Y."/>
            <person name="Sun X."/>
            <person name="Brodelius P.E."/>
            <person name="Rose J.K.C."/>
            <person name="Tang K."/>
        </authorList>
    </citation>
    <scope>NUCLEOTIDE SEQUENCE [LARGE SCALE GENOMIC DNA]</scope>
    <source>
        <strain evidence="2">cv. Huhao1</strain>
        <tissue evidence="1">Leaf</tissue>
    </source>
</reference>
<evidence type="ECO:0000313" key="2">
    <source>
        <dbReference type="Proteomes" id="UP000245207"/>
    </source>
</evidence>
<sequence length="118" mass="13419">MSSKADVKYNRNKKQSLDLAGIFPIQDPLLLPDLCRHLSHLKKEGACQRGQIHLLQAKYTAKKILTCMNKKKAKVLVGVEAYNKMHTVDSNPLIPNDTLQLKDKMVQRIIERVTRILG</sequence>
<dbReference type="AlphaFoldDB" id="A0A2U1MI92"/>
<evidence type="ECO:0000313" key="1">
    <source>
        <dbReference type="EMBL" id="PWA60985.1"/>
    </source>
</evidence>
<name>A0A2U1MI92_ARTAN</name>
<gene>
    <name evidence="1" type="ORF">CTI12_AA377730</name>
</gene>
<keyword evidence="2" id="KW-1185">Reference proteome</keyword>
<accession>A0A2U1MI92</accession>
<dbReference type="EMBL" id="PKPP01005211">
    <property type="protein sequence ID" value="PWA60985.1"/>
    <property type="molecule type" value="Genomic_DNA"/>
</dbReference>
<dbReference type="Proteomes" id="UP000245207">
    <property type="component" value="Unassembled WGS sequence"/>
</dbReference>